<dbReference type="InterPro" id="IPR013610">
    <property type="entry name" value="ArdC_N"/>
</dbReference>
<reference evidence="4 5" key="1">
    <citation type="submission" date="2018-08" db="EMBL/GenBank/DDBJ databases">
        <title>A genome reference for cultivated species of the human gut microbiota.</title>
        <authorList>
            <person name="Zou Y."/>
            <person name="Xue W."/>
            <person name="Luo G."/>
        </authorList>
    </citation>
    <scope>NUCLEOTIDE SEQUENCE [LARGE SCALE GENOMIC DNA]</scope>
    <source>
        <strain evidence="4 5">AM42-1AC</strain>
    </source>
</reference>
<organism evidence="4 5">
    <name type="scientific">Roseburia inulinivorans</name>
    <dbReference type="NCBI Taxonomy" id="360807"/>
    <lineage>
        <taxon>Bacteria</taxon>
        <taxon>Bacillati</taxon>
        <taxon>Bacillota</taxon>
        <taxon>Clostridia</taxon>
        <taxon>Lachnospirales</taxon>
        <taxon>Lachnospiraceae</taxon>
        <taxon>Roseburia</taxon>
    </lineage>
</organism>
<dbReference type="Pfam" id="PF06114">
    <property type="entry name" value="Peptidase_M78"/>
    <property type="match status" value="1"/>
</dbReference>
<evidence type="ECO:0000313" key="5">
    <source>
        <dbReference type="Proteomes" id="UP000283492"/>
    </source>
</evidence>
<name>A0A3R6CT96_9FIRM</name>
<protein>
    <submittedName>
        <fullName evidence="4">ImmA/IrrE family metallo-endopeptidase</fullName>
    </submittedName>
</protein>
<accession>A0A3R6CT96</accession>
<dbReference type="AlphaFoldDB" id="A0A3R6CT96"/>
<proteinExistence type="predicted"/>
<gene>
    <name evidence="4" type="ORF">DW914_06505</name>
</gene>
<sequence length="371" mass="43371">MTWKKRPSREDREEWKTKSKEQMQEAFDRINQITQQYIENPENITELLEFGSKFYTYSLRNNMLIFKQNPYASYVQSYQAWKEMGYSVLSGVHGLKILVPVKATTLKLEDGSYVMLQDATKEQKQAFDKGELQGTSRIHFKIGTVFDISQTNYPKDKYPELYAVGYPSEMHFGIYQGLKDYCKSIGYNVTETNLQSIALRGDCNYMRREIRVNNILEDTQKLSTLSHELGHALCTDGLSEDSTAKKELIADAVSIMIQSNFGVEITDSRKRHLKSHYDTLKKEMESQLGREMSPEEMGGQLNEILSDTFGVYKEHIEDINKCVELYVPQERLREYEQDKQHREDYNKIRKMDIDRSPEINKFKEIELELEA</sequence>
<feature type="compositionally biased region" description="Basic and acidic residues" evidence="1">
    <location>
        <begin position="8"/>
        <end position="20"/>
    </location>
</feature>
<evidence type="ECO:0000256" key="1">
    <source>
        <dbReference type="SAM" id="MobiDB-lite"/>
    </source>
</evidence>
<evidence type="ECO:0000259" key="2">
    <source>
        <dbReference type="Pfam" id="PF06114"/>
    </source>
</evidence>
<evidence type="ECO:0000313" key="4">
    <source>
        <dbReference type="EMBL" id="RHA89867.1"/>
    </source>
</evidence>
<dbReference type="GO" id="GO:0003697">
    <property type="term" value="F:single-stranded DNA binding"/>
    <property type="evidence" value="ECO:0007669"/>
    <property type="project" value="InterPro"/>
</dbReference>
<dbReference type="InterPro" id="IPR010359">
    <property type="entry name" value="IrrE_HExxH"/>
</dbReference>
<dbReference type="Proteomes" id="UP000283492">
    <property type="component" value="Unassembled WGS sequence"/>
</dbReference>
<evidence type="ECO:0000259" key="3">
    <source>
        <dbReference type="Pfam" id="PF08401"/>
    </source>
</evidence>
<dbReference type="Pfam" id="PF08401">
    <property type="entry name" value="ArdcN"/>
    <property type="match status" value="1"/>
</dbReference>
<feature type="domain" description="IrrE N-terminal-like" evidence="2">
    <location>
        <begin position="182"/>
        <end position="245"/>
    </location>
</feature>
<feature type="region of interest" description="Disordered" evidence="1">
    <location>
        <begin position="1"/>
        <end position="20"/>
    </location>
</feature>
<dbReference type="RefSeq" id="WP_118580683.1">
    <property type="nucleotide sequence ID" value="NZ_CABJFX010000008.1"/>
</dbReference>
<comment type="caution">
    <text evidence="4">The sequence shown here is derived from an EMBL/GenBank/DDBJ whole genome shotgun (WGS) entry which is preliminary data.</text>
</comment>
<feature type="domain" description="N-terminal" evidence="3">
    <location>
        <begin position="41"/>
        <end position="146"/>
    </location>
</feature>
<dbReference type="EMBL" id="QSFX01000008">
    <property type="protein sequence ID" value="RHA89867.1"/>
    <property type="molecule type" value="Genomic_DNA"/>
</dbReference>